<dbReference type="EC" id="4.2.1.136" evidence="6"/>
<sequence>MTRRPDHVSPRLLRRHPLPTASGGKRQRGSLLVVGGSRRTPGAAALTGLAGLRVGAGRLTLAIAASVASPLAVALPEAGIVGLPEDPAGSVLGDCAETLLAEDADAVVIGPGLTDIDQTAVLLRELLPRLCAHTAVALDAFALGALAHHPELAEPVAGRLLLTPNQTEVGLLLGEEPRNEAAGARETARRFDAVVSCGGIVAGPDGAFRVRAGGPGLGTSGSGDVLVGAAGGLLARGAAPQTAALWATWLHHTAGERVARRVGPVGFLARELADELAPRLAQA</sequence>
<evidence type="ECO:0000313" key="9">
    <source>
        <dbReference type="EMBL" id="OMH23560.1"/>
    </source>
</evidence>
<dbReference type="Gene3D" id="3.40.1190.20">
    <property type="match status" value="1"/>
</dbReference>
<evidence type="ECO:0000313" key="10">
    <source>
        <dbReference type="Proteomes" id="UP000187085"/>
    </source>
</evidence>
<dbReference type="InterPro" id="IPR029056">
    <property type="entry name" value="Ribokinase-like"/>
</dbReference>
<dbReference type="GO" id="GO:0052855">
    <property type="term" value="F:ADP-dependent NAD(P)H-hydrate dehydratase activity"/>
    <property type="evidence" value="ECO:0007669"/>
    <property type="project" value="UniProtKB-UniRule"/>
</dbReference>
<protein>
    <recommendedName>
        <fullName evidence="6">ADP-dependent (S)-NAD(P)H-hydrate dehydratase</fullName>
        <ecNumber evidence="6">4.2.1.136</ecNumber>
    </recommendedName>
    <alternativeName>
        <fullName evidence="6">ADP-dependent NAD(P)HX dehydratase</fullName>
    </alternativeName>
</protein>
<evidence type="ECO:0000256" key="1">
    <source>
        <dbReference type="ARBA" id="ARBA00022741"/>
    </source>
</evidence>
<dbReference type="AlphaFoldDB" id="A0A1R1L7S5"/>
<dbReference type="PANTHER" id="PTHR12592">
    <property type="entry name" value="ATP-DEPENDENT (S)-NAD(P)H-HYDRATE DEHYDRATASE FAMILY MEMBER"/>
    <property type="match status" value="1"/>
</dbReference>
<keyword evidence="10" id="KW-1185">Reference proteome</keyword>
<feature type="binding site" evidence="6">
    <location>
        <position position="112"/>
    </location>
    <ligand>
        <name>(6S)-NADPHX</name>
        <dbReference type="ChEBI" id="CHEBI:64076"/>
    </ligand>
</feature>
<evidence type="ECO:0000256" key="4">
    <source>
        <dbReference type="ARBA" id="ARBA00023027"/>
    </source>
</evidence>
<dbReference type="GO" id="GO:0046496">
    <property type="term" value="P:nicotinamide nucleotide metabolic process"/>
    <property type="evidence" value="ECO:0007669"/>
    <property type="project" value="UniProtKB-UniRule"/>
</dbReference>
<dbReference type="GO" id="GO:0005524">
    <property type="term" value="F:ATP binding"/>
    <property type="evidence" value="ECO:0007669"/>
    <property type="project" value="UniProtKB-KW"/>
</dbReference>
<evidence type="ECO:0000256" key="3">
    <source>
        <dbReference type="ARBA" id="ARBA00022857"/>
    </source>
</evidence>
<accession>A0A1R1L7S5</accession>
<organism evidence="9 10">
    <name type="scientific">Tersicoccus phoenicis</name>
    <dbReference type="NCBI Taxonomy" id="554083"/>
    <lineage>
        <taxon>Bacteria</taxon>
        <taxon>Bacillati</taxon>
        <taxon>Actinomycetota</taxon>
        <taxon>Actinomycetes</taxon>
        <taxon>Micrococcales</taxon>
        <taxon>Micrococcaceae</taxon>
        <taxon>Tersicoccus</taxon>
    </lineage>
</organism>
<feature type="region of interest" description="Disordered" evidence="7">
    <location>
        <begin position="1"/>
        <end position="27"/>
    </location>
</feature>
<comment type="cofactor">
    <cofactor evidence="6">
        <name>Mg(2+)</name>
        <dbReference type="ChEBI" id="CHEBI:18420"/>
    </cofactor>
</comment>
<evidence type="ECO:0000256" key="6">
    <source>
        <dbReference type="HAMAP-Rule" id="MF_01965"/>
    </source>
</evidence>
<comment type="catalytic activity">
    <reaction evidence="6">
        <text>(6S)-NADHX + ADP = AMP + phosphate + NADH + H(+)</text>
        <dbReference type="Rhea" id="RHEA:32223"/>
        <dbReference type="ChEBI" id="CHEBI:15378"/>
        <dbReference type="ChEBI" id="CHEBI:43474"/>
        <dbReference type="ChEBI" id="CHEBI:57945"/>
        <dbReference type="ChEBI" id="CHEBI:64074"/>
        <dbReference type="ChEBI" id="CHEBI:456215"/>
        <dbReference type="ChEBI" id="CHEBI:456216"/>
        <dbReference type="EC" id="4.2.1.136"/>
    </reaction>
</comment>
<evidence type="ECO:0000256" key="7">
    <source>
        <dbReference type="SAM" id="MobiDB-lite"/>
    </source>
</evidence>
<dbReference type="InterPro" id="IPR000631">
    <property type="entry name" value="CARKD"/>
</dbReference>
<dbReference type="PROSITE" id="PS51383">
    <property type="entry name" value="YJEF_C_3"/>
    <property type="match status" value="1"/>
</dbReference>
<feature type="binding site" evidence="6">
    <location>
        <position position="224"/>
    </location>
    <ligand>
        <name>(6S)-NADPHX</name>
        <dbReference type="ChEBI" id="CHEBI:64076"/>
    </ligand>
</feature>
<dbReference type="Proteomes" id="UP000187085">
    <property type="component" value="Unassembled WGS sequence"/>
</dbReference>
<comment type="catalytic activity">
    <reaction evidence="6">
        <text>(6S)-NADPHX + ADP = AMP + phosphate + NADPH + H(+)</text>
        <dbReference type="Rhea" id="RHEA:32235"/>
        <dbReference type="ChEBI" id="CHEBI:15378"/>
        <dbReference type="ChEBI" id="CHEBI:43474"/>
        <dbReference type="ChEBI" id="CHEBI:57783"/>
        <dbReference type="ChEBI" id="CHEBI:64076"/>
        <dbReference type="ChEBI" id="CHEBI:456215"/>
        <dbReference type="ChEBI" id="CHEBI:456216"/>
        <dbReference type="EC" id="4.2.1.136"/>
    </reaction>
</comment>
<keyword evidence="2 6" id="KW-0067">ATP-binding</keyword>
<comment type="caution">
    <text evidence="6">Lacks conserved residue(s) required for the propagation of feature annotation.</text>
</comment>
<feature type="binding site" evidence="6">
    <location>
        <position position="223"/>
    </location>
    <ligand>
        <name>AMP</name>
        <dbReference type="ChEBI" id="CHEBI:456215"/>
    </ligand>
</feature>
<dbReference type="OrthoDB" id="9806925at2"/>
<evidence type="ECO:0000256" key="5">
    <source>
        <dbReference type="ARBA" id="ARBA00023239"/>
    </source>
</evidence>
<comment type="subunit">
    <text evidence="6">Homotetramer.</text>
</comment>
<dbReference type="SUPFAM" id="SSF53613">
    <property type="entry name" value="Ribokinase-like"/>
    <property type="match status" value="1"/>
</dbReference>
<comment type="similarity">
    <text evidence="6">Belongs to the NnrD/CARKD family.</text>
</comment>
<keyword evidence="1 6" id="KW-0547">Nucleotide-binding</keyword>
<gene>
    <name evidence="6" type="primary">nnrD</name>
    <name evidence="9" type="ORF">BKD30_11605</name>
</gene>
<dbReference type="EMBL" id="MRDE01000072">
    <property type="protein sequence ID" value="OMH23560.1"/>
    <property type="molecule type" value="Genomic_DNA"/>
</dbReference>
<feature type="domain" description="YjeF C-terminal" evidence="8">
    <location>
        <begin position="8"/>
        <end position="283"/>
    </location>
</feature>
<dbReference type="RefSeq" id="WP_076704796.1">
    <property type="nucleotide sequence ID" value="NZ_MRDE01000072.1"/>
</dbReference>
<name>A0A1R1L7S5_9MICC</name>
<evidence type="ECO:0000256" key="2">
    <source>
        <dbReference type="ARBA" id="ARBA00022840"/>
    </source>
</evidence>
<evidence type="ECO:0000259" key="8">
    <source>
        <dbReference type="PROSITE" id="PS51383"/>
    </source>
</evidence>
<dbReference type="STRING" id="554083.BKD30_11605"/>
<dbReference type="GO" id="GO:0110051">
    <property type="term" value="P:metabolite repair"/>
    <property type="evidence" value="ECO:0007669"/>
    <property type="project" value="TreeGrafter"/>
</dbReference>
<keyword evidence="3 6" id="KW-0521">NADP</keyword>
<comment type="function">
    <text evidence="6">Catalyzes the dehydration of the S-form of NAD(P)HX at the expense of ADP, which is converted to AMP. Together with NAD(P)HX epimerase, which catalyzes the epimerization of the S- and R-forms, the enzyme allows the repair of both epimers of NAD(P)HX, a damaged form of NAD(P)H that is a result of enzymatic or heat-dependent hydration.</text>
</comment>
<comment type="caution">
    <text evidence="9">The sequence shown here is derived from an EMBL/GenBank/DDBJ whole genome shotgun (WGS) entry which is preliminary data.</text>
</comment>
<keyword evidence="5 6" id="KW-0456">Lyase</keyword>
<keyword evidence="4 6" id="KW-0520">NAD</keyword>
<dbReference type="PANTHER" id="PTHR12592:SF0">
    <property type="entry name" value="ATP-DEPENDENT (S)-NAD(P)H-HYDRATE DEHYDRATASE"/>
    <property type="match status" value="1"/>
</dbReference>
<dbReference type="HAMAP" id="MF_01965">
    <property type="entry name" value="NADHX_dehydratase"/>
    <property type="match status" value="1"/>
</dbReference>
<dbReference type="CDD" id="cd01171">
    <property type="entry name" value="YXKO-related"/>
    <property type="match status" value="1"/>
</dbReference>
<dbReference type="Pfam" id="PF01256">
    <property type="entry name" value="Carb_kinase"/>
    <property type="match status" value="1"/>
</dbReference>
<feature type="binding site" evidence="6">
    <location>
        <position position="43"/>
    </location>
    <ligand>
        <name>(6S)-NADPHX</name>
        <dbReference type="ChEBI" id="CHEBI:64076"/>
    </ligand>
</feature>
<dbReference type="GO" id="GO:0052856">
    <property type="term" value="F:NAD(P)HX epimerase activity"/>
    <property type="evidence" value="ECO:0007669"/>
    <property type="project" value="TreeGrafter"/>
</dbReference>
<reference evidence="9 10" key="1">
    <citation type="submission" date="2016-12" db="EMBL/GenBank/DDBJ databases">
        <title>Draft genome of Tersicoccus phoenicis 1P05MA.</title>
        <authorList>
            <person name="Nakajima Y."/>
            <person name="Yoshizawa S."/>
            <person name="Nakamura K."/>
            <person name="Ogura Y."/>
            <person name="Hayashi T."/>
            <person name="Kogure K."/>
        </authorList>
    </citation>
    <scope>NUCLEOTIDE SEQUENCE [LARGE SCALE GENOMIC DNA]</scope>
    <source>
        <strain evidence="9 10">1p05MA</strain>
    </source>
</reference>
<proteinExistence type="inferred from homology"/>